<evidence type="ECO:0000256" key="1">
    <source>
        <dbReference type="ARBA" id="ARBA00005147"/>
    </source>
</evidence>
<evidence type="ECO:0000313" key="8">
    <source>
        <dbReference type="EMBL" id="MCP2161518.1"/>
    </source>
</evidence>
<dbReference type="InterPro" id="IPR036318">
    <property type="entry name" value="FAD-bd_PCMH-like_sf"/>
</dbReference>
<dbReference type="InterPro" id="IPR010031">
    <property type="entry name" value="FAD_lactone_oxidase-like"/>
</dbReference>
<dbReference type="PANTHER" id="PTHR43762:SF1">
    <property type="entry name" value="D-ARABINONO-1,4-LACTONE OXIDASE"/>
    <property type="match status" value="1"/>
</dbReference>
<keyword evidence="5" id="KW-0274">FAD</keyword>
<sequence>MTTTRPTPTQTGATARWRNWGRTQSATPAEVIAVHDADDVAAAVHRARRDGVTVKPAGSGHSFSAIAVPDGISLDLGAMTGLVHADRERGRVTVRAGTPLHQMPAILEPLGLAMPNLGDVDAQTLAGATSTGTHGTGLAFGGIATQIVGVTLVTGTGEVLTVGDDDPSTLQAVALGLGALGVLTEITLQCVPAFCLEAVEAAVQVDDAARDFDDAVRRHDHHEFYWFPHTDVALTKTNTRLPAGAPTEGPGRVARFLTDEVLSNGVFAVMCEAGARFPSVAPALATVAGKAQSGRRFVDTSSSVFVSQRRVRFREMEYAIPLDEVRDALDEIRMLIDRRGWRISFPIEVRAAGADDLMLSTASGRDSGYIAVHRYHRDAPDDYFTSVEEILTRRGGRPHWGKMHTRTAEYLRTVYPRFDEFLAARDRLDPHRVFANPYLTQVLGR</sequence>
<dbReference type="Gene3D" id="3.30.43.10">
    <property type="entry name" value="Uridine Diphospho-n-acetylenolpyruvylglucosamine Reductase, domain 2"/>
    <property type="match status" value="1"/>
</dbReference>
<organism evidence="8 9">
    <name type="scientific">Williamsia serinedens</name>
    <dbReference type="NCBI Taxonomy" id="391736"/>
    <lineage>
        <taxon>Bacteria</taxon>
        <taxon>Bacillati</taxon>
        <taxon>Actinomycetota</taxon>
        <taxon>Actinomycetes</taxon>
        <taxon>Mycobacteriales</taxon>
        <taxon>Nocardiaceae</taxon>
        <taxon>Williamsia</taxon>
    </lineage>
</organism>
<accession>A0ABT1H2Q4</accession>
<dbReference type="Gene3D" id="1.10.45.10">
    <property type="entry name" value="Vanillyl-alcohol Oxidase, Chain A, domain 4"/>
    <property type="match status" value="1"/>
</dbReference>
<comment type="caution">
    <text evidence="8">The sequence shown here is derived from an EMBL/GenBank/DDBJ whole genome shotgun (WGS) entry which is preliminary data.</text>
</comment>
<dbReference type="InterPro" id="IPR016169">
    <property type="entry name" value="FAD-bd_PCMH_sub2"/>
</dbReference>
<dbReference type="InterPro" id="IPR006093">
    <property type="entry name" value="Oxy_OxRdtase_FAD_BS"/>
</dbReference>
<dbReference type="PANTHER" id="PTHR43762">
    <property type="entry name" value="L-GULONOLACTONE OXIDASE"/>
    <property type="match status" value="1"/>
</dbReference>
<dbReference type="EMBL" id="JAMTCG010000004">
    <property type="protein sequence ID" value="MCP2161518.1"/>
    <property type="molecule type" value="Genomic_DNA"/>
</dbReference>
<dbReference type="InterPro" id="IPR006094">
    <property type="entry name" value="Oxid_FAD_bind_N"/>
</dbReference>
<comment type="pathway">
    <text evidence="1">Cofactor biosynthesis; L-ascorbate biosynthesis.</text>
</comment>
<evidence type="ECO:0000256" key="4">
    <source>
        <dbReference type="ARBA" id="ARBA00022644"/>
    </source>
</evidence>
<name>A0ABT1H2Q4_9NOCA</name>
<gene>
    <name evidence="8" type="ORF">LX12_002713</name>
</gene>
<dbReference type="InterPro" id="IPR016171">
    <property type="entry name" value="Vanillyl_alc_oxidase_C-sub2"/>
</dbReference>
<evidence type="ECO:0000313" key="9">
    <source>
        <dbReference type="Proteomes" id="UP001205740"/>
    </source>
</evidence>
<keyword evidence="3" id="KW-0285">Flavoprotein</keyword>
<dbReference type="SUPFAM" id="SSF55103">
    <property type="entry name" value="FAD-linked oxidases, C-terminal domain"/>
    <property type="match status" value="1"/>
</dbReference>
<dbReference type="NCBIfam" id="TIGR01679">
    <property type="entry name" value="bact_FAD_ox"/>
    <property type="match status" value="1"/>
</dbReference>
<keyword evidence="9" id="KW-1185">Reference proteome</keyword>
<protein>
    <submittedName>
        <fullName evidence="8">FAD-linked oxidoreductase</fullName>
    </submittedName>
</protein>
<reference evidence="8 9" key="1">
    <citation type="submission" date="2022-06" db="EMBL/GenBank/DDBJ databases">
        <title>Genomic Encyclopedia of Archaeal and Bacterial Type Strains, Phase II (KMG-II): from individual species to whole genera.</title>
        <authorList>
            <person name="Goeker M."/>
        </authorList>
    </citation>
    <scope>NUCLEOTIDE SEQUENCE [LARGE SCALE GENOMIC DNA]</scope>
    <source>
        <strain evidence="8 9">DSM 45037</strain>
    </source>
</reference>
<dbReference type="InterPro" id="IPR016167">
    <property type="entry name" value="FAD-bd_PCMH_sub1"/>
</dbReference>
<feature type="domain" description="FAD-binding PCMH-type" evidence="7">
    <location>
        <begin position="24"/>
        <end position="193"/>
    </location>
</feature>
<dbReference type="Proteomes" id="UP001205740">
    <property type="component" value="Unassembled WGS sequence"/>
</dbReference>
<proteinExistence type="inferred from homology"/>
<evidence type="ECO:0000256" key="6">
    <source>
        <dbReference type="ARBA" id="ARBA00023002"/>
    </source>
</evidence>
<dbReference type="Gene3D" id="3.30.465.10">
    <property type="match status" value="1"/>
</dbReference>
<evidence type="ECO:0000256" key="5">
    <source>
        <dbReference type="ARBA" id="ARBA00022827"/>
    </source>
</evidence>
<keyword evidence="6" id="KW-0560">Oxidoreductase</keyword>
<evidence type="ECO:0000256" key="2">
    <source>
        <dbReference type="ARBA" id="ARBA00005466"/>
    </source>
</evidence>
<dbReference type="Gene3D" id="3.30.70.2520">
    <property type="match status" value="1"/>
</dbReference>
<dbReference type="SUPFAM" id="SSF56176">
    <property type="entry name" value="FAD-binding/transporter-associated domain-like"/>
    <property type="match status" value="1"/>
</dbReference>
<dbReference type="Pfam" id="PF01565">
    <property type="entry name" value="FAD_binding_4"/>
    <property type="match status" value="1"/>
</dbReference>
<evidence type="ECO:0000256" key="3">
    <source>
        <dbReference type="ARBA" id="ARBA00022630"/>
    </source>
</evidence>
<keyword evidence="4" id="KW-0060">Ascorbate biosynthesis</keyword>
<dbReference type="InterPro" id="IPR016166">
    <property type="entry name" value="FAD-bd_PCMH"/>
</dbReference>
<evidence type="ECO:0000259" key="7">
    <source>
        <dbReference type="PROSITE" id="PS51387"/>
    </source>
</evidence>
<dbReference type="PIRSF" id="PIRSF000136">
    <property type="entry name" value="LGO_GLO"/>
    <property type="match status" value="1"/>
</dbReference>
<dbReference type="PROSITE" id="PS51387">
    <property type="entry name" value="FAD_PCMH"/>
    <property type="match status" value="1"/>
</dbReference>
<dbReference type="PROSITE" id="PS00862">
    <property type="entry name" value="OX2_COVAL_FAD"/>
    <property type="match status" value="1"/>
</dbReference>
<dbReference type="InterPro" id="IPR016164">
    <property type="entry name" value="FAD-linked_Oxase-like_C"/>
</dbReference>
<comment type="similarity">
    <text evidence="2">Belongs to the oxygen-dependent FAD-linked oxidoreductase family.</text>
</comment>
<dbReference type="Pfam" id="PF04030">
    <property type="entry name" value="ALO"/>
    <property type="match status" value="1"/>
</dbReference>
<dbReference type="InterPro" id="IPR007173">
    <property type="entry name" value="ALO_C"/>
</dbReference>